<accession>A0A2I2FVS7</accession>
<feature type="compositionally biased region" description="Polar residues" evidence="6">
    <location>
        <begin position="87"/>
        <end position="104"/>
    </location>
</feature>
<dbReference type="InterPro" id="IPR001680">
    <property type="entry name" value="WD40_rpt"/>
</dbReference>
<dbReference type="RefSeq" id="XP_024700045.1">
    <property type="nucleotide sequence ID" value="XM_024847064.1"/>
</dbReference>
<dbReference type="GO" id="GO:0045503">
    <property type="term" value="F:dynein light chain binding"/>
    <property type="evidence" value="ECO:0007669"/>
    <property type="project" value="TreeGrafter"/>
</dbReference>
<dbReference type="GO" id="GO:0005737">
    <property type="term" value="C:cytoplasm"/>
    <property type="evidence" value="ECO:0007669"/>
    <property type="project" value="UniProtKB-SubCell"/>
</dbReference>
<dbReference type="SUPFAM" id="SSF50978">
    <property type="entry name" value="WD40 repeat-like"/>
    <property type="match status" value="1"/>
</dbReference>
<dbReference type="GO" id="GO:0010970">
    <property type="term" value="P:transport along microtubule"/>
    <property type="evidence" value="ECO:0007669"/>
    <property type="project" value="TreeGrafter"/>
</dbReference>
<dbReference type="VEuPathDB" id="FungiDB:P170DRAFT_415448"/>
<organism evidence="7 8">
    <name type="scientific">Aspergillus steynii IBT 23096</name>
    <dbReference type="NCBI Taxonomy" id="1392250"/>
    <lineage>
        <taxon>Eukaryota</taxon>
        <taxon>Fungi</taxon>
        <taxon>Dikarya</taxon>
        <taxon>Ascomycota</taxon>
        <taxon>Pezizomycotina</taxon>
        <taxon>Eurotiomycetes</taxon>
        <taxon>Eurotiomycetidae</taxon>
        <taxon>Eurotiales</taxon>
        <taxon>Aspergillaceae</taxon>
        <taxon>Aspergillus</taxon>
        <taxon>Aspergillus subgen. Circumdati</taxon>
    </lineage>
</organism>
<dbReference type="PANTHER" id="PTHR12442:SF22">
    <property type="entry name" value="CYTOPLASMIC DYNEIN 1 INTERMEDIATE CHAIN-RELATED"/>
    <property type="match status" value="1"/>
</dbReference>
<keyword evidence="2" id="KW-0963">Cytoplasm</keyword>
<reference evidence="7 8" key="1">
    <citation type="submission" date="2016-12" db="EMBL/GenBank/DDBJ databases">
        <title>The genomes of Aspergillus section Nigri reveals drivers in fungal speciation.</title>
        <authorList>
            <consortium name="DOE Joint Genome Institute"/>
            <person name="Vesth T.C."/>
            <person name="Nybo J."/>
            <person name="Theobald S."/>
            <person name="Brandl J."/>
            <person name="Frisvad J.C."/>
            <person name="Nielsen K.F."/>
            <person name="Lyhne E.K."/>
            <person name="Kogle M.E."/>
            <person name="Kuo A."/>
            <person name="Riley R."/>
            <person name="Clum A."/>
            <person name="Nolan M."/>
            <person name="Lipzen A."/>
            <person name="Salamov A."/>
            <person name="Henrissat B."/>
            <person name="Wiebenga A."/>
            <person name="De Vries R.P."/>
            <person name="Grigoriev I.V."/>
            <person name="Mortensen U.H."/>
            <person name="Andersen M.R."/>
            <person name="Baker S.E."/>
        </authorList>
    </citation>
    <scope>NUCLEOTIDE SEQUENCE [LARGE SCALE GENOMIC DNA]</scope>
    <source>
        <strain evidence="7 8">IBT 23096</strain>
    </source>
</reference>
<name>A0A2I2FVS7_9EURO</name>
<feature type="compositionally biased region" description="Basic and acidic residues" evidence="6">
    <location>
        <begin position="184"/>
        <end position="193"/>
    </location>
</feature>
<dbReference type="PANTHER" id="PTHR12442">
    <property type="entry name" value="DYNEIN INTERMEDIATE CHAIN"/>
    <property type="match status" value="1"/>
</dbReference>
<evidence type="ECO:0000313" key="7">
    <source>
        <dbReference type="EMBL" id="PLB44743.1"/>
    </source>
</evidence>
<evidence type="ECO:0000256" key="2">
    <source>
        <dbReference type="ARBA" id="ARBA00022490"/>
    </source>
</evidence>
<dbReference type="Gene3D" id="2.130.10.10">
    <property type="entry name" value="YVTN repeat-like/Quinoprotein amine dehydrogenase"/>
    <property type="match status" value="2"/>
</dbReference>
<dbReference type="EMBL" id="MSFO01000008">
    <property type="protein sequence ID" value="PLB44743.1"/>
    <property type="molecule type" value="Genomic_DNA"/>
</dbReference>
<sequence>MASMQQRKAEILAKRAKLAELKRQRELRQKEFSQTRANTGDASEIVSPVPSRSDSRAELDDLISRLVDRPGSASVSHADGPSRKGSRPNSVLSASQLSGDNTEAFSPPTRPVSQSIAVQTVGAEPYPSGPEAPPPPEPKPEIVTYSKGVQTDDLKQYPQDASAAESEEEDLQDPAGSGKRLSKKERERDEEIRKKLRKEIEDEIQATQQQPQENVASEASHLRYPLRMLEEDELKAVTSSDDFLDFVERSAKVIERALDEEYDVLADYELGGVDGELEDDDEHGKKRRGIKEVCQFWDERWSKKRMISDISFSPKFPELVLAAYTKNPSAPHEPDGLVQVWNQHLHSRPEYVFHSTSDILAAKFSPFHPNLIVGGSYSGQVLLWDTRSSRAGGGAPVQKTPLTGSGHTHPVYSISIIGTQNAHNILTASTDGVVCGWTVDMLSQPQEYLELSTPPPSKTEDLAPTTMSFPQSDPTFFIVGTEEGGIYPCHRYDRAGAKAGTDHRLAYRGHAAPIMSTAFHPARGPVDLGDLMLSSSLDWSVKLWRVRPPATTAPATSATAQVVTPILDINREDVVYDARWSPHRPGVFSLVDGAGHLEVWDLYTDSEVPVVRTSPSKGRGGILTQSLNKVAWEEREGKRIATGGLDGVVTVFEVGKGLSGTPEDVPAEEWAGMKRLVGKLEQNDRMN</sequence>
<feature type="compositionally biased region" description="Pro residues" evidence="6">
    <location>
        <begin position="127"/>
        <end position="137"/>
    </location>
</feature>
<protein>
    <submittedName>
        <fullName evidence="7">Cytoplasmic dynein intermediate chain</fullName>
    </submittedName>
</protein>
<dbReference type="FunFam" id="2.130.10.10:FF:000425">
    <property type="entry name" value="Cytoplasmic dynein 1 intermediate chain 2"/>
    <property type="match status" value="1"/>
</dbReference>
<dbReference type="OrthoDB" id="366230at2759"/>
<feature type="region of interest" description="Disordered" evidence="6">
    <location>
        <begin position="26"/>
        <end position="194"/>
    </location>
</feature>
<dbReference type="GeneID" id="36554763"/>
<dbReference type="Pfam" id="PF00400">
    <property type="entry name" value="WD40"/>
    <property type="match status" value="1"/>
</dbReference>
<dbReference type="SMART" id="SM00320">
    <property type="entry name" value="WD40"/>
    <property type="match status" value="5"/>
</dbReference>
<dbReference type="InterPro" id="IPR015943">
    <property type="entry name" value="WD40/YVTN_repeat-like_dom_sf"/>
</dbReference>
<dbReference type="GO" id="GO:0005868">
    <property type="term" value="C:cytoplasmic dynein complex"/>
    <property type="evidence" value="ECO:0007669"/>
    <property type="project" value="TreeGrafter"/>
</dbReference>
<evidence type="ECO:0000313" key="8">
    <source>
        <dbReference type="Proteomes" id="UP000234275"/>
    </source>
</evidence>
<evidence type="ECO:0000256" key="4">
    <source>
        <dbReference type="ARBA" id="ARBA00022737"/>
    </source>
</evidence>
<evidence type="ECO:0000256" key="1">
    <source>
        <dbReference type="ARBA" id="ARBA00004496"/>
    </source>
</evidence>
<dbReference type="Proteomes" id="UP000234275">
    <property type="component" value="Unassembled WGS sequence"/>
</dbReference>
<feature type="repeat" description="WD" evidence="5">
    <location>
        <begin position="507"/>
        <end position="547"/>
    </location>
</feature>
<keyword evidence="8" id="KW-1185">Reference proteome</keyword>
<gene>
    <name evidence="7" type="ORF">P170DRAFT_415448</name>
</gene>
<dbReference type="InterPro" id="IPR036322">
    <property type="entry name" value="WD40_repeat_dom_sf"/>
</dbReference>
<feature type="region of interest" description="Disordered" evidence="6">
    <location>
        <begin position="199"/>
        <end position="218"/>
    </location>
</feature>
<feature type="compositionally biased region" description="Polar residues" evidence="6">
    <location>
        <begin position="205"/>
        <end position="217"/>
    </location>
</feature>
<evidence type="ECO:0000256" key="3">
    <source>
        <dbReference type="ARBA" id="ARBA00022574"/>
    </source>
</evidence>
<dbReference type="InterPro" id="IPR050687">
    <property type="entry name" value="Dynein_IC"/>
</dbReference>
<feature type="compositionally biased region" description="Basic and acidic residues" evidence="6">
    <location>
        <begin position="53"/>
        <end position="68"/>
    </location>
</feature>
<dbReference type="FunFam" id="2.130.10.10:FF:000414">
    <property type="entry name" value="Cytoplasmic dynein intermediate chain"/>
    <property type="match status" value="1"/>
</dbReference>
<dbReference type="STRING" id="1392250.A0A2I2FVS7"/>
<dbReference type="AlphaFoldDB" id="A0A2I2FVS7"/>
<dbReference type="PROSITE" id="PS50082">
    <property type="entry name" value="WD_REPEATS_2"/>
    <property type="match status" value="1"/>
</dbReference>
<keyword evidence="3 5" id="KW-0853">WD repeat</keyword>
<proteinExistence type="predicted"/>
<comment type="subcellular location">
    <subcellularLocation>
        <location evidence="1">Cytoplasm</location>
    </subcellularLocation>
</comment>
<dbReference type="GO" id="GO:0045504">
    <property type="term" value="F:dynein heavy chain binding"/>
    <property type="evidence" value="ECO:0007669"/>
    <property type="project" value="TreeGrafter"/>
</dbReference>
<comment type="caution">
    <text evidence="7">The sequence shown here is derived from an EMBL/GenBank/DDBJ whole genome shotgun (WGS) entry which is preliminary data.</text>
</comment>
<keyword evidence="4" id="KW-0677">Repeat</keyword>
<evidence type="ECO:0000256" key="6">
    <source>
        <dbReference type="SAM" id="MobiDB-lite"/>
    </source>
</evidence>
<evidence type="ECO:0000256" key="5">
    <source>
        <dbReference type="PROSITE-ProRule" id="PRU00221"/>
    </source>
</evidence>